<sequence>MLSQKVPPYSERRAQIEAEPLPENLGALLDEAAAEAPDTVALNFFEDGETLTYRELQARVNRLASGMVARGIGKGSHIGVMIPNISAFPISWLAIARIGAVMIPINIAYTGRELEYVLETGDADYLLIDESCLPVLAEVPGAPVATASDRVFVRGGGSETYRSWDALADGQPDVPGAFEAVDRDDLLNIQFTSGTTGFPKGCMLTQDYWLLIGKQAASRDGRRYLRILASTPFFYMDPQWGFLMAMYQRGTLFVARRQSGSRFMKWVREHRIQFGLLPEVVFKQPSTPEDGQNEVIRMNIYGVSRDLHAAIEERFDLVAREAYGMTEIGSGLSVPIEAAEKVGSGSCGVPAPFREARIADPEGNTLPQGEVGELLIRGRSILKGYYNNPEATAASFHGEWFRTGDLFQQDDDGYFRIVGRVKDMIRRAGENISAREVEAVIVALPEVAEVAALPVKDDTRGEEIKVCITLRDSARLTKDLLPTVIRHCQDNLAPFKVPRYYAFPAELPHTASGKIAKAQLIAASPDLRAGSYDRVTESWVSQ</sequence>
<dbReference type="Pfam" id="PF13193">
    <property type="entry name" value="AMP-binding_C"/>
    <property type="match status" value="1"/>
</dbReference>
<dbReference type="Gene3D" id="3.30.300.30">
    <property type="match status" value="1"/>
</dbReference>
<dbReference type="EMBL" id="JBDIME010000042">
    <property type="protein sequence ID" value="MEN2793252.1"/>
    <property type="molecule type" value="Genomic_DNA"/>
</dbReference>
<dbReference type="SUPFAM" id="SSF56801">
    <property type="entry name" value="Acetyl-CoA synthetase-like"/>
    <property type="match status" value="1"/>
</dbReference>
<dbReference type="InterPro" id="IPR045851">
    <property type="entry name" value="AMP-bd_C_sf"/>
</dbReference>
<reference evidence="3 4" key="1">
    <citation type="submission" date="2024-05" db="EMBL/GenBank/DDBJ databases">
        <authorList>
            <person name="Liu Q."/>
            <person name="Xin Y.-H."/>
        </authorList>
    </citation>
    <scope>NUCLEOTIDE SEQUENCE [LARGE SCALE GENOMIC DNA]</scope>
    <source>
        <strain evidence="3 4">CGMCC 1.10181</strain>
    </source>
</reference>
<dbReference type="PANTHER" id="PTHR43767">
    <property type="entry name" value="LONG-CHAIN-FATTY-ACID--COA LIGASE"/>
    <property type="match status" value="1"/>
</dbReference>
<dbReference type="PROSITE" id="PS00455">
    <property type="entry name" value="AMP_BINDING"/>
    <property type="match status" value="1"/>
</dbReference>
<organism evidence="3 4">
    <name type="scientific">Sphingomonas oligophenolica</name>
    <dbReference type="NCBI Taxonomy" id="301154"/>
    <lineage>
        <taxon>Bacteria</taxon>
        <taxon>Pseudomonadati</taxon>
        <taxon>Pseudomonadota</taxon>
        <taxon>Alphaproteobacteria</taxon>
        <taxon>Sphingomonadales</taxon>
        <taxon>Sphingomonadaceae</taxon>
        <taxon>Sphingomonas</taxon>
    </lineage>
</organism>
<evidence type="ECO:0000313" key="3">
    <source>
        <dbReference type="EMBL" id="MEN2793252.1"/>
    </source>
</evidence>
<dbReference type="Proteomes" id="UP001419910">
    <property type="component" value="Unassembled WGS sequence"/>
</dbReference>
<dbReference type="InterPro" id="IPR025110">
    <property type="entry name" value="AMP-bd_C"/>
</dbReference>
<dbReference type="InterPro" id="IPR000873">
    <property type="entry name" value="AMP-dep_synth/lig_dom"/>
</dbReference>
<name>A0ABU9YBS1_9SPHN</name>
<evidence type="ECO:0000259" key="2">
    <source>
        <dbReference type="Pfam" id="PF13193"/>
    </source>
</evidence>
<dbReference type="Pfam" id="PF00501">
    <property type="entry name" value="AMP-binding"/>
    <property type="match status" value="1"/>
</dbReference>
<gene>
    <name evidence="3" type="ORF">ABC974_26750</name>
</gene>
<dbReference type="RefSeq" id="WP_343892204.1">
    <property type="nucleotide sequence ID" value="NZ_BAAAEH010000053.1"/>
</dbReference>
<dbReference type="PANTHER" id="PTHR43767:SF1">
    <property type="entry name" value="NONRIBOSOMAL PEPTIDE SYNTHASE PES1 (EUROFUNG)-RELATED"/>
    <property type="match status" value="1"/>
</dbReference>
<dbReference type="InterPro" id="IPR020845">
    <property type="entry name" value="AMP-binding_CS"/>
</dbReference>
<feature type="domain" description="AMP-binding enzyme C-terminal" evidence="2">
    <location>
        <begin position="436"/>
        <end position="514"/>
    </location>
</feature>
<comment type="caution">
    <text evidence="3">The sequence shown here is derived from an EMBL/GenBank/DDBJ whole genome shotgun (WGS) entry which is preliminary data.</text>
</comment>
<dbReference type="InterPro" id="IPR042099">
    <property type="entry name" value="ANL_N_sf"/>
</dbReference>
<accession>A0ABU9YBS1</accession>
<feature type="domain" description="AMP-dependent synthetase/ligase" evidence="1">
    <location>
        <begin position="29"/>
        <end position="386"/>
    </location>
</feature>
<protein>
    <submittedName>
        <fullName evidence="3">Class I adenylate-forming enzyme family protein</fullName>
    </submittedName>
</protein>
<proteinExistence type="predicted"/>
<evidence type="ECO:0000313" key="4">
    <source>
        <dbReference type="Proteomes" id="UP001419910"/>
    </source>
</evidence>
<dbReference type="Gene3D" id="3.40.50.12780">
    <property type="entry name" value="N-terminal domain of ligase-like"/>
    <property type="match status" value="1"/>
</dbReference>
<keyword evidence="4" id="KW-1185">Reference proteome</keyword>
<dbReference type="InterPro" id="IPR050237">
    <property type="entry name" value="ATP-dep_AMP-bd_enzyme"/>
</dbReference>
<evidence type="ECO:0000259" key="1">
    <source>
        <dbReference type="Pfam" id="PF00501"/>
    </source>
</evidence>